<proteinExistence type="predicted"/>
<sequence>MPNSKGSKNNFSQRESDPSIQIDRHEEAKVRLKEHASEMTQHVEYWENDFIKRYGIEKFNKPITNRFLEAARKAEKPKSALMNLVHTIPDEGIDDDAISKLMIGRSTVYSSDKETMTTRVGDINKTNNEINQKKVLFADTVKKNIKTGDTKKISQKTVPRKSIVFTKDQMLKVINGQSPFELSKYKLVYFEGIQRCRVAWANQLLLQSGIKAYQLGNVDWVTDTKLEVCINKKEALQLVKRMDTIKGVTYYSIYNPIAAKKGKQSGLDQLKARLKWQISDANRNKPAQRMARLITKMTEMNTDGFSYMFLYTHQPETAEIQMDATGTNSTIPGTPWFQKTTSITIFNSRMNFAGNKVGNANNTNTGAGLSDKLIIWNAPELKAKKIEKT</sequence>
<organism evidence="2 3">
    <name type="scientific">Smittium angustum</name>
    <dbReference type="NCBI Taxonomy" id="133377"/>
    <lineage>
        <taxon>Eukaryota</taxon>
        <taxon>Fungi</taxon>
        <taxon>Fungi incertae sedis</taxon>
        <taxon>Zoopagomycota</taxon>
        <taxon>Kickxellomycotina</taxon>
        <taxon>Harpellomycetes</taxon>
        <taxon>Harpellales</taxon>
        <taxon>Legeriomycetaceae</taxon>
        <taxon>Smittium</taxon>
    </lineage>
</organism>
<dbReference type="EMBL" id="MBFU01000963">
    <property type="protein sequence ID" value="PVZ97139.1"/>
    <property type="molecule type" value="Genomic_DNA"/>
</dbReference>
<evidence type="ECO:0000313" key="3">
    <source>
        <dbReference type="Proteomes" id="UP000245591"/>
    </source>
</evidence>
<feature type="compositionally biased region" description="Basic and acidic residues" evidence="1">
    <location>
        <begin position="14"/>
        <end position="24"/>
    </location>
</feature>
<evidence type="ECO:0000256" key="1">
    <source>
        <dbReference type="SAM" id="MobiDB-lite"/>
    </source>
</evidence>
<protein>
    <submittedName>
        <fullName evidence="2">Uncharacterized protein</fullName>
    </submittedName>
</protein>
<reference evidence="2 3" key="1">
    <citation type="journal article" date="2018" name="MBio">
        <title>Comparative Genomics Reveals the Core Gene Toolbox for the Fungus-Insect Symbiosis.</title>
        <authorList>
            <person name="Wang Y."/>
            <person name="Stata M."/>
            <person name="Wang W."/>
            <person name="Stajich J.E."/>
            <person name="White M.M."/>
            <person name="Moncalvo J.M."/>
        </authorList>
    </citation>
    <scope>NUCLEOTIDE SEQUENCE [LARGE SCALE GENOMIC DNA]</scope>
    <source>
        <strain evidence="2 3">AUS-126-30</strain>
    </source>
</reference>
<dbReference type="AlphaFoldDB" id="A0A2U1IWF9"/>
<accession>A0A2U1IWF9</accession>
<name>A0A2U1IWF9_SMIAN</name>
<dbReference type="Proteomes" id="UP000245591">
    <property type="component" value="Unassembled WGS sequence"/>
</dbReference>
<keyword evidence="3" id="KW-1185">Reference proteome</keyword>
<feature type="region of interest" description="Disordered" evidence="1">
    <location>
        <begin position="1"/>
        <end position="24"/>
    </location>
</feature>
<evidence type="ECO:0000313" key="2">
    <source>
        <dbReference type="EMBL" id="PVZ97139.1"/>
    </source>
</evidence>
<gene>
    <name evidence="2" type="ORF">BB558_006917</name>
</gene>
<feature type="compositionally biased region" description="Polar residues" evidence="1">
    <location>
        <begin position="1"/>
        <end position="13"/>
    </location>
</feature>
<comment type="caution">
    <text evidence="2">The sequence shown here is derived from an EMBL/GenBank/DDBJ whole genome shotgun (WGS) entry which is preliminary data.</text>
</comment>